<evidence type="ECO:0000259" key="10">
    <source>
        <dbReference type="Pfam" id="PF02897"/>
    </source>
</evidence>
<dbReference type="PANTHER" id="PTHR42881:SF2">
    <property type="entry name" value="PROLYL ENDOPEPTIDASE"/>
    <property type="match status" value="1"/>
</dbReference>
<evidence type="ECO:0000256" key="8">
    <source>
        <dbReference type="SAM" id="SignalP"/>
    </source>
</evidence>
<feature type="chain" id="PRO_5024306383" description="prolyl oligopeptidase" evidence="8">
    <location>
        <begin position="16"/>
        <end position="729"/>
    </location>
</feature>
<reference evidence="11 12" key="1">
    <citation type="submission" date="2019-09" db="EMBL/GenBank/DDBJ databases">
        <authorList>
            <person name="Kevbrin V."/>
            <person name="Grouzdev D.S."/>
        </authorList>
    </citation>
    <scope>NUCLEOTIDE SEQUENCE [LARGE SCALE GENOMIC DNA]</scope>
    <source>
        <strain evidence="11 12">G-192</strain>
    </source>
</reference>
<dbReference type="SUPFAM" id="SSF50993">
    <property type="entry name" value="Peptidase/esterase 'gauge' domain"/>
    <property type="match status" value="1"/>
</dbReference>
<name>A0A5M6ZF20_9PROT</name>
<dbReference type="InterPro" id="IPR023302">
    <property type="entry name" value="Pept_S9A_N"/>
</dbReference>
<dbReference type="Gene3D" id="2.130.10.120">
    <property type="entry name" value="Prolyl oligopeptidase, N-terminal domain"/>
    <property type="match status" value="1"/>
</dbReference>
<evidence type="ECO:0000259" key="9">
    <source>
        <dbReference type="Pfam" id="PF00326"/>
    </source>
</evidence>
<dbReference type="InterPro" id="IPR029058">
    <property type="entry name" value="AB_hydrolase_fold"/>
</dbReference>
<evidence type="ECO:0000256" key="6">
    <source>
        <dbReference type="ARBA" id="ARBA00022825"/>
    </source>
</evidence>
<sequence length="729" mass="79334">MRTAFVIAASLIALAACSPEPAPEANGVNGAEVEAAPRGPSAPVYPESRASDQRDTYQSAALGEVAIADPYRWLEADVRVSDEVADWVRAQQDVTNAYLEELPGRSRIAERLTELWNYERYGLPSERGGRYFFTRNDGLQNQSVLMVQEGLDGEPRVLIDPNTWSDDGTIALAGSVASSDGSLVAYLIQEGGSDWRTIRVIDVDTGQVLDDEIRWVKFSPLSWAKDGSGFFYSRYPEPAPGEEFTSLNMDQAIYFHALGTDQSEDRLIQADPDNPEVSWRGSVSHDGRYLVINSSTGTDGNGVWILDLDAEGAEPVEIFQGFANNHSYVGNVGETFLFRTDLDAPNQRVVALELSDPSVRRDVIAQGDFPITSASHAGGHLIVQTMRDVASAVTIHDLDGALVREVELPGLGVAAGFASNPDSAETFFSFSSFNQPGALYRHEIDTGETEVFRAPELTFDPDDYVVSQVFFESTGAVQVPMFIVHHRDVTPDGARPTLLFGYGGFNIPMRPGFDVRRLQWMEMGGVFALANIRGGSEYGRDWHDGGRLAEKQNVFDDFINAAEHLIETGWTSPANLAIEGRSNGGLLVGAVSNQRPDLFAAGLPGVGVMDMLRFNQFTAGRFWVSDYGSPQDPAMFDVLYAYSPLHNIPEGQGYPATLITTADTDDRVVPGHSFKFAAALQAADTGEAPTLIRIETSAGHGAGTPVSKLIEETADKWAFIAWHTGLAIE</sequence>
<keyword evidence="8" id="KW-0732">Signal</keyword>
<accession>A0A5M6ZF20</accession>
<dbReference type="GO" id="GO:0070012">
    <property type="term" value="F:oligopeptidase activity"/>
    <property type="evidence" value="ECO:0007669"/>
    <property type="project" value="TreeGrafter"/>
</dbReference>
<evidence type="ECO:0000256" key="2">
    <source>
        <dbReference type="ARBA" id="ARBA00005228"/>
    </source>
</evidence>
<dbReference type="Gene3D" id="3.40.50.1820">
    <property type="entry name" value="alpha/beta hydrolase"/>
    <property type="match status" value="1"/>
</dbReference>
<dbReference type="GO" id="GO:0004252">
    <property type="term" value="F:serine-type endopeptidase activity"/>
    <property type="evidence" value="ECO:0007669"/>
    <property type="project" value="UniProtKB-EC"/>
</dbReference>
<feature type="region of interest" description="Disordered" evidence="7">
    <location>
        <begin position="21"/>
        <end position="53"/>
    </location>
</feature>
<dbReference type="RefSeq" id="WP_150022630.1">
    <property type="nucleotide sequence ID" value="NZ_VWOJ01000002.1"/>
</dbReference>
<dbReference type="EC" id="3.4.21.26" evidence="3"/>
<comment type="similarity">
    <text evidence="2">Belongs to the peptidase S9A family.</text>
</comment>
<dbReference type="FunFam" id="2.130.10.120:FF:000001">
    <property type="entry name" value="Prolyl endopeptidase"/>
    <property type="match status" value="1"/>
</dbReference>
<dbReference type="SUPFAM" id="SSF53474">
    <property type="entry name" value="alpha/beta-Hydrolases"/>
    <property type="match status" value="1"/>
</dbReference>
<evidence type="ECO:0000256" key="3">
    <source>
        <dbReference type="ARBA" id="ARBA00011897"/>
    </source>
</evidence>
<comment type="catalytic activity">
    <reaction evidence="1">
        <text>Hydrolysis of Pro-|-Xaa &gt;&gt; Ala-|-Xaa in oligopeptides.</text>
        <dbReference type="EC" id="3.4.21.26"/>
    </reaction>
</comment>
<dbReference type="GO" id="GO:0006508">
    <property type="term" value="P:proteolysis"/>
    <property type="evidence" value="ECO:0007669"/>
    <property type="project" value="UniProtKB-KW"/>
</dbReference>
<dbReference type="EMBL" id="VWOJ01000002">
    <property type="protein sequence ID" value="KAA5803362.1"/>
    <property type="molecule type" value="Genomic_DNA"/>
</dbReference>
<dbReference type="Proteomes" id="UP000325122">
    <property type="component" value="Unassembled WGS sequence"/>
</dbReference>
<evidence type="ECO:0000256" key="1">
    <source>
        <dbReference type="ARBA" id="ARBA00001070"/>
    </source>
</evidence>
<keyword evidence="12" id="KW-1185">Reference proteome</keyword>
<feature type="domain" description="Peptidase S9 prolyl oligopeptidase catalytic" evidence="9">
    <location>
        <begin position="513"/>
        <end position="725"/>
    </location>
</feature>
<feature type="signal peptide" evidence="8">
    <location>
        <begin position="1"/>
        <end position="15"/>
    </location>
</feature>
<dbReference type="PANTHER" id="PTHR42881">
    <property type="entry name" value="PROLYL ENDOPEPTIDASE"/>
    <property type="match status" value="1"/>
</dbReference>
<dbReference type="Pfam" id="PF02897">
    <property type="entry name" value="Peptidase_S9_N"/>
    <property type="match status" value="1"/>
</dbReference>
<evidence type="ECO:0000256" key="4">
    <source>
        <dbReference type="ARBA" id="ARBA00022670"/>
    </source>
</evidence>
<gene>
    <name evidence="11" type="ORF">F1654_06015</name>
</gene>
<proteinExistence type="inferred from homology"/>
<dbReference type="PROSITE" id="PS51257">
    <property type="entry name" value="PROKAR_LIPOPROTEIN"/>
    <property type="match status" value="1"/>
</dbReference>
<dbReference type="PROSITE" id="PS00708">
    <property type="entry name" value="PRO_ENDOPEP_SER"/>
    <property type="match status" value="1"/>
</dbReference>
<evidence type="ECO:0000313" key="12">
    <source>
        <dbReference type="Proteomes" id="UP000325122"/>
    </source>
</evidence>
<dbReference type="GO" id="GO:0005829">
    <property type="term" value="C:cytosol"/>
    <property type="evidence" value="ECO:0007669"/>
    <property type="project" value="TreeGrafter"/>
</dbReference>
<dbReference type="Pfam" id="PF00326">
    <property type="entry name" value="Peptidase_S9"/>
    <property type="match status" value="1"/>
</dbReference>
<evidence type="ECO:0000256" key="7">
    <source>
        <dbReference type="SAM" id="MobiDB-lite"/>
    </source>
</evidence>
<feature type="domain" description="Peptidase S9A N-terminal" evidence="10">
    <location>
        <begin position="54"/>
        <end position="454"/>
    </location>
</feature>
<dbReference type="InterPro" id="IPR001375">
    <property type="entry name" value="Peptidase_S9_cat"/>
</dbReference>
<dbReference type="FunFam" id="3.40.50.1820:FF:000005">
    <property type="entry name" value="Prolyl endopeptidase"/>
    <property type="match status" value="1"/>
</dbReference>
<dbReference type="InterPro" id="IPR051167">
    <property type="entry name" value="Prolyl_oligopep/macrocyclase"/>
</dbReference>
<keyword evidence="6" id="KW-0720">Serine protease</keyword>
<dbReference type="PRINTS" id="PR00862">
    <property type="entry name" value="PROLIGOPTASE"/>
</dbReference>
<evidence type="ECO:0000313" key="11">
    <source>
        <dbReference type="EMBL" id="KAA5803362.1"/>
    </source>
</evidence>
<organism evidence="11 12">
    <name type="scientific">Alkalicaulis satelles</name>
    <dbReference type="NCBI Taxonomy" id="2609175"/>
    <lineage>
        <taxon>Bacteria</taxon>
        <taxon>Pseudomonadati</taxon>
        <taxon>Pseudomonadota</taxon>
        <taxon>Alphaproteobacteria</taxon>
        <taxon>Maricaulales</taxon>
        <taxon>Maricaulaceae</taxon>
        <taxon>Alkalicaulis</taxon>
    </lineage>
</organism>
<protein>
    <recommendedName>
        <fullName evidence="3">prolyl oligopeptidase</fullName>
        <ecNumber evidence="3">3.4.21.26</ecNumber>
    </recommendedName>
</protein>
<dbReference type="InterPro" id="IPR002470">
    <property type="entry name" value="Peptidase_S9A"/>
</dbReference>
<comment type="caution">
    <text evidence="11">The sequence shown here is derived from an EMBL/GenBank/DDBJ whole genome shotgun (WGS) entry which is preliminary data.</text>
</comment>
<dbReference type="InterPro" id="IPR002471">
    <property type="entry name" value="Pept_S9_AS"/>
</dbReference>
<keyword evidence="4" id="KW-0645">Protease</keyword>
<dbReference type="AlphaFoldDB" id="A0A5M6ZF20"/>
<evidence type="ECO:0000256" key="5">
    <source>
        <dbReference type="ARBA" id="ARBA00022801"/>
    </source>
</evidence>
<keyword evidence="5" id="KW-0378">Hydrolase</keyword>